<reference evidence="1" key="1">
    <citation type="submission" date="2023-07" db="EMBL/GenBank/DDBJ databases">
        <title>Genomic Encyclopedia of Type Strains, Phase IV (KMG-IV): sequencing the most valuable type-strain genomes for metagenomic binning, comparative biology and taxonomic classification.</title>
        <authorList>
            <person name="Goeker M."/>
        </authorList>
    </citation>
    <scope>NUCLEOTIDE SEQUENCE</scope>
    <source>
        <strain evidence="1">DSM 19659</strain>
    </source>
</reference>
<name>A0AAE3VC69_9FIRM</name>
<gene>
    <name evidence="1" type="ORF">J2S20_002319</name>
</gene>
<keyword evidence="2" id="KW-1185">Reference proteome</keyword>
<dbReference type="RefSeq" id="WP_307255482.1">
    <property type="nucleotide sequence ID" value="NZ_JAUSTO010000025.1"/>
</dbReference>
<evidence type="ECO:0000313" key="2">
    <source>
        <dbReference type="Proteomes" id="UP001241537"/>
    </source>
</evidence>
<protein>
    <submittedName>
        <fullName evidence="1">Uncharacterized protein</fullName>
    </submittedName>
</protein>
<dbReference type="Proteomes" id="UP001241537">
    <property type="component" value="Unassembled WGS sequence"/>
</dbReference>
<dbReference type="EMBL" id="JAUSTO010000025">
    <property type="protein sequence ID" value="MDQ0153598.1"/>
    <property type="molecule type" value="Genomic_DNA"/>
</dbReference>
<comment type="caution">
    <text evidence="1">The sequence shown here is derived from an EMBL/GenBank/DDBJ whole genome shotgun (WGS) entry which is preliminary data.</text>
</comment>
<accession>A0AAE3VC69</accession>
<evidence type="ECO:0000313" key="1">
    <source>
        <dbReference type="EMBL" id="MDQ0153598.1"/>
    </source>
</evidence>
<dbReference type="AlphaFoldDB" id="A0AAE3VC69"/>
<organism evidence="1 2">
    <name type="scientific">Moryella indoligenes</name>
    <dbReference type="NCBI Taxonomy" id="371674"/>
    <lineage>
        <taxon>Bacteria</taxon>
        <taxon>Bacillati</taxon>
        <taxon>Bacillota</taxon>
        <taxon>Clostridia</taxon>
        <taxon>Lachnospirales</taxon>
        <taxon>Lachnospiraceae</taxon>
        <taxon>Moryella</taxon>
    </lineage>
</organism>
<proteinExistence type="predicted"/>
<sequence length="82" mass="9028">MSDKFKIKLNTAGVGELLKSVDMQDALSTLAQGYAARLGAKYKAEPVYIGKTRPNVQIGQVIFSMDDGEKKHNHLLKGLQHD</sequence>